<evidence type="ECO:0000313" key="2">
    <source>
        <dbReference type="Proteomes" id="UP000252355"/>
    </source>
</evidence>
<name>A0A367ZTD0_9BACT</name>
<evidence type="ECO:0000313" key="1">
    <source>
        <dbReference type="EMBL" id="RCK81403.1"/>
    </source>
</evidence>
<dbReference type="EMBL" id="QOQW01000002">
    <property type="protein sequence ID" value="RCK81403.1"/>
    <property type="molecule type" value="Genomic_DNA"/>
</dbReference>
<dbReference type="AlphaFoldDB" id="A0A367ZTD0"/>
<comment type="caution">
    <text evidence="1">The sequence shown here is derived from an EMBL/GenBank/DDBJ whole genome shotgun (WGS) entry which is preliminary data.</text>
</comment>
<evidence type="ECO:0008006" key="3">
    <source>
        <dbReference type="Google" id="ProtNLM"/>
    </source>
</evidence>
<protein>
    <recommendedName>
        <fullName evidence="3">HEAT repeat domain-containing protein</fullName>
    </recommendedName>
</protein>
<sequence>MASTTSLEELGKALAGTNPGLQKRALAIIHNQAIIEAQDLVQRFLGTQPAPDLQALALKVLKKLQEFATLPEQATPEAVLPLLQSPDPARRMYALRALRKRVSSNILYTVQQFGADVEHPDGKALVAEVLRHNPDLGNLPILLGYLQDPAAAVRLKASEALIAVFQGCLLPPLLRGLTDPAPEIVYLVRQFLKQIGRDQFMAALHFMLSGDDPAPARLAAAILDGLSGPDVLPLIRQHLAHRDPETAARLREIVLQMARRGDPEAATLVPPPPAPGDEAVLPSLPDLAAQVRETWPTAPAWLLEPLTDGGRDRAPLAEVNFRLRHVYERVRSVLTIGFVCAYFACGHRNKVADRACFRALTDPAALNTLQLLRLLSDTLPNPYGFGDLFPLGMGHAFRVGLEDPFAEPFISLQEGFALLDEYPQEAANFHAAAVAGICDLFRGLAPFMGPNRLVVRRPTPEGLKVVDLWKPVPAPIDPTPFAAVPLPANAPALFSQDSMNHLLLAPFFFVEAASGELRFAPPDEKSRWEFFDRVGAQESFLLFLTEAGGPSPGN</sequence>
<dbReference type="Gene3D" id="1.25.10.10">
    <property type="entry name" value="Leucine-rich Repeat Variant"/>
    <property type="match status" value="1"/>
</dbReference>
<dbReference type="Proteomes" id="UP000252355">
    <property type="component" value="Unassembled WGS sequence"/>
</dbReference>
<dbReference type="SUPFAM" id="SSF48371">
    <property type="entry name" value="ARM repeat"/>
    <property type="match status" value="1"/>
</dbReference>
<accession>A0A367ZTD0</accession>
<dbReference type="InterPro" id="IPR011989">
    <property type="entry name" value="ARM-like"/>
</dbReference>
<reference evidence="1 2" key="1">
    <citation type="submission" date="2018-05" db="EMBL/GenBank/DDBJ databases">
        <title>A metagenomic window into the 2 km-deep terrestrial subsurface aquifer revealed taxonomically and functionally diverse microbial community comprising novel uncultured bacterial lineages.</title>
        <authorList>
            <person name="Kadnikov V.V."/>
            <person name="Mardanov A.V."/>
            <person name="Beletsky A.V."/>
            <person name="Banks D."/>
            <person name="Pimenov N.V."/>
            <person name="Frank Y.A."/>
            <person name="Karnachuk O.V."/>
            <person name="Ravin N.V."/>
        </authorList>
    </citation>
    <scope>NUCLEOTIDE SEQUENCE [LARGE SCALE GENOMIC DNA]</scope>
    <source>
        <strain evidence="1">BY5</strain>
    </source>
</reference>
<dbReference type="InterPro" id="IPR016024">
    <property type="entry name" value="ARM-type_fold"/>
</dbReference>
<proteinExistence type="predicted"/>
<gene>
    <name evidence="1" type="ORF">OZSIB_2272</name>
</gene>
<organism evidence="1 2">
    <name type="scientific">Candidatus Ozemobacter sibiricus</name>
    <dbReference type="NCBI Taxonomy" id="2268124"/>
    <lineage>
        <taxon>Bacteria</taxon>
        <taxon>Candidatus Ozemobacteria</taxon>
        <taxon>Candidatus Ozemobacterales</taxon>
        <taxon>Candidatus Ozemobacteraceae</taxon>
        <taxon>Candidatus Ozemobacter</taxon>
    </lineage>
</organism>